<evidence type="ECO:0000313" key="2">
    <source>
        <dbReference type="Proteomes" id="UP001463408"/>
    </source>
</evidence>
<evidence type="ECO:0000313" key="1">
    <source>
        <dbReference type="EMBL" id="MEQ9937840.1"/>
    </source>
</evidence>
<dbReference type="Gene3D" id="1.10.260.40">
    <property type="entry name" value="lambda repressor-like DNA-binding domains"/>
    <property type="match status" value="1"/>
</dbReference>
<dbReference type="InterPro" id="IPR031856">
    <property type="entry name" value="YdaS_toxin-like"/>
</dbReference>
<name>A0ABV1P9K0_9GAMM</name>
<gene>
    <name evidence="1" type="ORF">ABRQ07_09470</name>
</gene>
<keyword evidence="2" id="KW-1185">Reference proteome</keyword>
<comment type="caution">
    <text evidence="1">The sequence shown here is derived from an EMBL/GenBank/DDBJ whole genome shotgun (WGS) entry which is preliminary data.</text>
</comment>
<protein>
    <submittedName>
        <fullName evidence="1">YdaS family helix-turn-helix protein</fullName>
    </submittedName>
</protein>
<sequence length="76" mass="8468">MNSVIKKKILSVANQSEIGRRLGKKPQTVNLWFKNEVPPAEVLGLCSCVDWAVTPHELRPDIYPNKRDGLPDLTAA</sequence>
<reference evidence="1 2" key="1">
    <citation type="submission" date="2024-06" db="EMBL/GenBank/DDBJ databases">
        <title>Pangenomics to understand the prophage dynamics in the radiating lineages of P. brasiliense.</title>
        <authorList>
            <person name="Pardeshi L.A."/>
            <person name="Van Duivenbode I."/>
            <person name="Jonkheer E.M."/>
            <person name="Pel M.J.C."/>
            <person name="Kupczok A."/>
            <person name="De Ridder D."/>
            <person name="Smit S."/>
            <person name="Van Der Lee T.J."/>
        </authorList>
    </citation>
    <scope>NUCLEOTIDE SEQUENCE [LARGE SCALE GENOMIC DNA]</scope>
    <source>
        <strain evidence="1 2">PD 8607</strain>
    </source>
</reference>
<proteinExistence type="predicted"/>
<accession>A0ABV1P9K0</accession>
<dbReference type="RefSeq" id="WP_349960574.1">
    <property type="nucleotide sequence ID" value="NZ_JBEHEF010000005.1"/>
</dbReference>
<dbReference type="EMBL" id="JBEHEF010000005">
    <property type="protein sequence ID" value="MEQ9937840.1"/>
    <property type="molecule type" value="Genomic_DNA"/>
</dbReference>
<dbReference type="InterPro" id="IPR010982">
    <property type="entry name" value="Lambda_DNA-bd_dom_sf"/>
</dbReference>
<dbReference type="Proteomes" id="UP001463408">
    <property type="component" value="Unassembled WGS sequence"/>
</dbReference>
<dbReference type="Pfam" id="PF15943">
    <property type="entry name" value="YdaS_toxin"/>
    <property type="match status" value="1"/>
</dbReference>
<organism evidence="1 2">
    <name type="scientific">Pectobacterium polonicum</name>
    <dbReference type="NCBI Taxonomy" id="2485124"/>
    <lineage>
        <taxon>Bacteria</taxon>
        <taxon>Pseudomonadati</taxon>
        <taxon>Pseudomonadota</taxon>
        <taxon>Gammaproteobacteria</taxon>
        <taxon>Enterobacterales</taxon>
        <taxon>Pectobacteriaceae</taxon>
        <taxon>Pectobacterium</taxon>
    </lineage>
</organism>